<evidence type="ECO:0000313" key="13">
    <source>
        <dbReference type="EMBL" id="KAG5546404.1"/>
    </source>
</evidence>
<proteinExistence type="inferred from homology"/>
<feature type="compositionally biased region" description="Polar residues" evidence="10">
    <location>
        <begin position="203"/>
        <end position="216"/>
    </location>
</feature>
<dbReference type="GO" id="GO:0005886">
    <property type="term" value="C:plasma membrane"/>
    <property type="evidence" value="ECO:0007669"/>
    <property type="project" value="UniProtKB-SubCell"/>
</dbReference>
<evidence type="ECO:0000256" key="7">
    <source>
        <dbReference type="ARBA" id="ARBA00023180"/>
    </source>
</evidence>
<keyword evidence="8" id="KW-0449">Lipoprotein</keyword>
<dbReference type="InterPro" id="IPR039391">
    <property type="entry name" value="Phytocyanin-like"/>
</dbReference>
<dbReference type="InterPro" id="IPR008972">
    <property type="entry name" value="Cupredoxin"/>
</dbReference>
<gene>
    <name evidence="13" type="ORF">RHGRI_018551</name>
</gene>
<dbReference type="GO" id="GO:0009055">
    <property type="term" value="F:electron transfer activity"/>
    <property type="evidence" value="ECO:0007669"/>
    <property type="project" value="InterPro"/>
</dbReference>
<dbReference type="InterPro" id="IPR041846">
    <property type="entry name" value="ENL_dom"/>
</dbReference>
<feature type="region of interest" description="Disordered" evidence="10">
    <location>
        <begin position="160"/>
        <end position="216"/>
    </location>
</feature>
<keyword evidence="3" id="KW-0336">GPI-anchor</keyword>
<evidence type="ECO:0000256" key="9">
    <source>
        <dbReference type="ARBA" id="ARBA00035011"/>
    </source>
</evidence>
<keyword evidence="14" id="KW-1185">Reference proteome</keyword>
<dbReference type="Gene3D" id="2.60.40.420">
    <property type="entry name" value="Cupredoxins - blue copper proteins"/>
    <property type="match status" value="1"/>
</dbReference>
<reference evidence="13 14" key="1">
    <citation type="submission" date="2020-08" db="EMBL/GenBank/DDBJ databases">
        <title>Plant Genome Project.</title>
        <authorList>
            <person name="Zhang R.-G."/>
        </authorList>
    </citation>
    <scope>NUCLEOTIDE SEQUENCE [LARGE SCALE GENOMIC DNA]</scope>
    <source>
        <strain evidence="13">WSP0</strain>
        <tissue evidence="13">Leaf</tissue>
    </source>
</reference>
<evidence type="ECO:0000259" key="12">
    <source>
        <dbReference type="PROSITE" id="PS51485"/>
    </source>
</evidence>
<keyword evidence="4" id="KW-0732">Signal</keyword>
<keyword evidence="5 11" id="KW-0472">Membrane</keyword>
<feature type="domain" description="Phytocyanin" evidence="12">
    <location>
        <begin position="55"/>
        <end position="157"/>
    </location>
</feature>
<comment type="subcellular location">
    <subcellularLocation>
        <location evidence="1">Cell membrane</location>
        <topology evidence="1">Lipid-anchor</topology>
        <topology evidence="1">GPI-anchor</topology>
    </subcellularLocation>
</comment>
<name>A0AAV6K215_9ERIC</name>
<dbReference type="AlphaFoldDB" id="A0AAV6K215"/>
<dbReference type="FunFam" id="2.60.40.420:FF:000010">
    <property type="entry name" value="Early nodulin-like protein 1"/>
    <property type="match status" value="1"/>
</dbReference>
<evidence type="ECO:0000256" key="8">
    <source>
        <dbReference type="ARBA" id="ARBA00023288"/>
    </source>
</evidence>
<evidence type="ECO:0000256" key="11">
    <source>
        <dbReference type="SAM" id="Phobius"/>
    </source>
</evidence>
<dbReference type="Proteomes" id="UP000823749">
    <property type="component" value="Chromosome 6"/>
</dbReference>
<keyword evidence="6" id="KW-1015">Disulfide bond</keyword>
<dbReference type="InterPro" id="IPR003245">
    <property type="entry name" value="Phytocyanin_dom"/>
</dbReference>
<evidence type="ECO:0000256" key="1">
    <source>
        <dbReference type="ARBA" id="ARBA00004609"/>
    </source>
</evidence>
<keyword evidence="11" id="KW-0812">Transmembrane</keyword>
<feature type="compositionally biased region" description="Pro residues" evidence="10">
    <location>
        <begin position="167"/>
        <end position="187"/>
    </location>
</feature>
<evidence type="ECO:0000256" key="3">
    <source>
        <dbReference type="ARBA" id="ARBA00022622"/>
    </source>
</evidence>
<feature type="transmembrane region" description="Helical" evidence="11">
    <location>
        <begin position="20"/>
        <end position="49"/>
    </location>
</feature>
<evidence type="ECO:0000313" key="14">
    <source>
        <dbReference type="Proteomes" id="UP000823749"/>
    </source>
</evidence>
<keyword evidence="11" id="KW-1133">Transmembrane helix</keyword>
<accession>A0AAV6K215</accession>
<dbReference type="Pfam" id="PF02298">
    <property type="entry name" value="Cu_bind_like"/>
    <property type="match status" value="1"/>
</dbReference>
<dbReference type="PROSITE" id="PS51485">
    <property type="entry name" value="PHYTOCYANIN"/>
    <property type="match status" value="1"/>
</dbReference>
<dbReference type="EMBL" id="JACTNZ010000006">
    <property type="protein sequence ID" value="KAG5546404.1"/>
    <property type="molecule type" value="Genomic_DNA"/>
</dbReference>
<organism evidence="13 14">
    <name type="scientific">Rhododendron griersonianum</name>
    <dbReference type="NCBI Taxonomy" id="479676"/>
    <lineage>
        <taxon>Eukaryota</taxon>
        <taxon>Viridiplantae</taxon>
        <taxon>Streptophyta</taxon>
        <taxon>Embryophyta</taxon>
        <taxon>Tracheophyta</taxon>
        <taxon>Spermatophyta</taxon>
        <taxon>Magnoliopsida</taxon>
        <taxon>eudicotyledons</taxon>
        <taxon>Gunneridae</taxon>
        <taxon>Pentapetalae</taxon>
        <taxon>asterids</taxon>
        <taxon>Ericales</taxon>
        <taxon>Ericaceae</taxon>
        <taxon>Ericoideae</taxon>
        <taxon>Rhodoreae</taxon>
        <taxon>Rhododendron</taxon>
    </lineage>
</organism>
<keyword evidence="2" id="KW-1003">Cell membrane</keyword>
<dbReference type="CDD" id="cd11019">
    <property type="entry name" value="OsENODL1_like"/>
    <property type="match status" value="1"/>
</dbReference>
<comment type="caution">
    <text evidence="13">The sequence shown here is derived from an EMBL/GenBank/DDBJ whole genome shotgun (WGS) entry which is preliminary data.</text>
</comment>
<keyword evidence="7" id="KW-0325">Glycoprotein</keyword>
<evidence type="ECO:0000256" key="4">
    <source>
        <dbReference type="ARBA" id="ARBA00022729"/>
    </source>
</evidence>
<dbReference type="SUPFAM" id="SSF49503">
    <property type="entry name" value="Cupredoxins"/>
    <property type="match status" value="1"/>
</dbReference>
<evidence type="ECO:0000256" key="10">
    <source>
        <dbReference type="SAM" id="MobiDB-lite"/>
    </source>
</evidence>
<dbReference type="PANTHER" id="PTHR33021">
    <property type="entry name" value="BLUE COPPER PROTEIN"/>
    <property type="match status" value="1"/>
</dbReference>
<evidence type="ECO:0000256" key="2">
    <source>
        <dbReference type="ARBA" id="ARBA00022475"/>
    </source>
</evidence>
<comment type="similarity">
    <text evidence="9">Belongs to the early nodulin-like (ENODL) family.</text>
</comment>
<dbReference type="GO" id="GO:0098552">
    <property type="term" value="C:side of membrane"/>
    <property type="evidence" value="ECO:0007669"/>
    <property type="project" value="UniProtKB-KW"/>
</dbReference>
<dbReference type="PANTHER" id="PTHR33021:SF253">
    <property type="entry name" value="EARLY NODULIN-LIKE PROTEIN 9"/>
    <property type="match status" value="1"/>
</dbReference>
<evidence type="ECO:0000256" key="5">
    <source>
        <dbReference type="ARBA" id="ARBA00023136"/>
    </source>
</evidence>
<feature type="transmembrane region" description="Helical" evidence="11">
    <location>
        <begin position="218"/>
        <end position="237"/>
    </location>
</feature>
<protein>
    <recommendedName>
        <fullName evidence="12">Phytocyanin domain-containing protein</fullName>
    </recommendedName>
</protein>
<sequence>MKTFLFTHQPHRSYIRAFSFLAHPFLVFQMAHNLKAFYALGLFSLFLLVQKGGAYEFTVGGSNGWTIPTDSNALNQWAEKSRFQIGDTLLFVYPADKDVVLLVNKDDYNNCNTATPIAKYTDGHTEFKFSQSGPFYFISGVKDHCLKNEKLHVVVLADRSGNKSASSPPPSAASPPPSPASPPPSASPPAGSEEPTPSPVPSADQTPPQKKKNGATSVVMSVTGSIGALLGSSLLLVL</sequence>
<evidence type="ECO:0000256" key="6">
    <source>
        <dbReference type="ARBA" id="ARBA00023157"/>
    </source>
</evidence>